<evidence type="ECO:0000256" key="5">
    <source>
        <dbReference type="ARBA" id="ARBA00023040"/>
    </source>
</evidence>
<dbReference type="PROSITE" id="PS00237">
    <property type="entry name" value="G_PROTEIN_RECEP_F1_1"/>
    <property type="match status" value="1"/>
</dbReference>
<dbReference type="SMART" id="SM01381">
    <property type="entry name" value="7TM_GPCR_Srsx"/>
    <property type="match status" value="1"/>
</dbReference>
<dbReference type="Proteomes" id="UP000515150">
    <property type="component" value="Chromosome 21"/>
</dbReference>
<evidence type="ECO:0000256" key="2">
    <source>
        <dbReference type="ARBA" id="ARBA00022475"/>
    </source>
</evidence>
<evidence type="ECO:0000313" key="13">
    <source>
        <dbReference type="RefSeq" id="XP_055360813.1"/>
    </source>
</evidence>
<keyword evidence="6 10" id="KW-0472">Membrane</keyword>
<dbReference type="SUPFAM" id="SSF81321">
    <property type="entry name" value="Family A G protein-coupled receptor-like"/>
    <property type="match status" value="1"/>
</dbReference>
<feature type="transmembrane region" description="Helical" evidence="10">
    <location>
        <begin position="34"/>
        <end position="56"/>
    </location>
</feature>
<sequence length="294" mass="33007">MEAQDGAELCFPQLLNASCWKPKRHQQLHTPTNLLLLSLAVSDFFVGLVVTPFGALRQTSCWYLGDLVCSLYNYVSCFVISASIGDMVLISADRYVSICDPLHYSTRVTVSRVKLCIYICWLCSFLYNSLFLKDDLTQPGRYNSCHGECLILIESISGTFDIFLSYTVPVAVIIFLYMRVFLTAVSQARAMRSHVAAVTLHHSGTKRSELKAARTLGVVVAVFLICFCPLYNGSFVKDSFDGALPETLMFTLMSINPCLNPVIYALFYPWFRKALRLIFSLQILQPGSYLTSML</sequence>
<dbReference type="OrthoDB" id="10042731at2759"/>
<organism evidence="12 13">
    <name type="scientific">Betta splendens</name>
    <name type="common">Siamese fighting fish</name>
    <dbReference type="NCBI Taxonomy" id="158456"/>
    <lineage>
        <taxon>Eukaryota</taxon>
        <taxon>Metazoa</taxon>
        <taxon>Chordata</taxon>
        <taxon>Craniata</taxon>
        <taxon>Vertebrata</taxon>
        <taxon>Euteleostomi</taxon>
        <taxon>Actinopterygii</taxon>
        <taxon>Neopterygii</taxon>
        <taxon>Teleostei</taxon>
        <taxon>Neoteleostei</taxon>
        <taxon>Acanthomorphata</taxon>
        <taxon>Anabantaria</taxon>
        <taxon>Anabantiformes</taxon>
        <taxon>Anabantoidei</taxon>
        <taxon>Osphronemidae</taxon>
        <taxon>Betta</taxon>
    </lineage>
</organism>
<dbReference type="PROSITE" id="PS50262">
    <property type="entry name" value="G_PROTEIN_RECEP_F1_2"/>
    <property type="match status" value="1"/>
</dbReference>
<keyword evidence="3 9" id="KW-0812">Transmembrane</keyword>
<dbReference type="RefSeq" id="XP_055360813.1">
    <property type="nucleotide sequence ID" value="XM_055504838.1"/>
</dbReference>
<proteinExistence type="inferred from homology"/>
<dbReference type="PANTHER" id="PTHR24249">
    <property type="entry name" value="HISTAMINE RECEPTOR-RELATED G-PROTEIN COUPLED RECEPTOR"/>
    <property type="match status" value="1"/>
</dbReference>
<evidence type="ECO:0000259" key="11">
    <source>
        <dbReference type="PROSITE" id="PS50262"/>
    </source>
</evidence>
<feature type="transmembrane region" description="Helical" evidence="10">
    <location>
        <begin position="162"/>
        <end position="182"/>
    </location>
</feature>
<dbReference type="InterPro" id="IPR050569">
    <property type="entry name" value="TAAR"/>
</dbReference>
<evidence type="ECO:0000256" key="9">
    <source>
        <dbReference type="RuleBase" id="RU000688"/>
    </source>
</evidence>
<dbReference type="GO" id="GO:0001594">
    <property type="term" value="F:trace-amine receptor activity"/>
    <property type="evidence" value="ECO:0007669"/>
    <property type="project" value="TreeGrafter"/>
</dbReference>
<keyword evidence="5 9" id="KW-0297">G-protein coupled receptor</keyword>
<dbReference type="CDD" id="cd15055">
    <property type="entry name" value="7tmA_TAARs"/>
    <property type="match status" value="1"/>
</dbReference>
<dbReference type="Pfam" id="PF00001">
    <property type="entry name" value="7tm_1"/>
    <property type="match status" value="1"/>
</dbReference>
<keyword evidence="7 9" id="KW-0675">Receptor</keyword>
<evidence type="ECO:0000256" key="4">
    <source>
        <dbReference type="ARBA" id="ARBA00022989"/>
    </source>
</evidence>
<dbReference type="PRINTS" id="PR00237">
    <property type="entry name" value="GPCRRHODOPSN"/>
</dbReference>
<evidence type="ECO:0000256" key="10">
    <source>
        <dbReference type="SAM" id="Phobius"/>
    </source>
</evidence>
<dbReference type="KEGG" id="bspl:114847611"/>
<keyword evidence="12" id="KW-1185">Reference proteome</keyword>
<gene>
    <name evidence="13" type="primary">LOC114847611</name>
</gene>
<dbReference type="GeneID" id="114847611"/>
<feature type="domain" description="G-protein coupled receptors family 1 profile" evidence="11">
    <location>
        <begin position="24"/>
        <end position="264"/>
    </location>
</feature>
<feature type="transmembrane region" description="Helical" evidence="10">
    <location>
        <begin position="216"/>
        <end position="236"/>
    </location>
</feature>
<evidence type="ECO:0000256" key="6">
    <source>
        <dbReference type="ARBA" id="ARBA00023136"/>
    </source>
</evidence>
<evidence type="ECO:0000256" key="7">
    <source>
        <dbReference type="ARBA" id="ARBA00023170"/>
    </source>
</evidence>
<accession>A0A9W2XGL9</accession>
<evidence type="ECO:0000256" key="8">
    <source>
        <dbReference type="ARBA" id="ARBA00023224"/>
    </source>
</evidence>
<protein>
    <submittedName>
        <fullName evidence="13">Trace amine-associated receptor 13c-like</fullName>
    </submittedName>
</protein>
<dbReference type="PANTHER" id="PTHR24249:SF381">
    <property type="entry name" value="TRACE AMINE ASSOCIATED RECEPTOR 19P-RELATED"/>
    <property type="match status" value="1"/>
</dbReference>
<keyword evidence="4 10" id="KW-1133">Transmembrane helix</keyword>
<comment type="subcellular location">
    <subcellularLocation>
        <location evidence="1">Cell membrane</location>
        <topology evidence="1">Multi-pass membrane protein</topology>
    </subcellularLocation>
</comment>
<evidence type="ECO:0000313" key="12">
    <source>
        <dbReference type="Proteomes" id="UP000515150"/>
    </source>
</evidence>
<dbReference type="InterPro" id="IPR017452">
    <property type="entry name" value="GPCR_Rhodpsn_7TM"/>
</dbReference>
<evidence type="ECO:0000256" key="3">
    <source>
        <dbReference type="ARBA" id="ARBA00022692"/>
    </source>
</evidence>
<keyword evidence="2" id="KW-1003">Cell membrane</keyword>
<dbReference type="Gene3D" id="1.20.1070.10">
    <property type="entry name" value="Rhodopsin 7-helix transmembrane proteins"/>
    <property type="match status" value="1"/>
</dbReference>
<name>A0A9W2XGL9_BETSP</name>
<dbReference type="InterPro" id="IPR000276">
    <property type="entry name" value="GPCR_Rhodpsn"/>
</dbReference>
<feature type="transmembrane region" description="Helical" evidence="10">
    <location>
        <begin position="248"/>
        <end position="271"/>
    </location>
</feature>
<comment type="similarity">
    <text evidence="9">Belongs to the G-protein coupled receptor 1 family.</text>
</comment>
<feature type="transmembrane region" description="Helical" evidence="10">
    <location>
        <begin position="113"/>
        <end position="132"/>
    </location>
</feature>
<dbReference type="GO" id="GO:0005886">
    <property type="term" value="C:plasma membrane"/>
    <property type="evidence" value="ECO:0007669"/>
    <property type="project" value="UniProtKB-SubCell"/>
</dbReference>
<reference evidence="13" key="1">
    <citation type="submission" date="2025-08" db="UniProtKB">
        <authorList>
            <consortium name="RefSeq"/>
        </authorList>
    </citation>
    <scope>IDENTIFICATION</scope>
</reference>
<feature type="transmembrane region" description="Helical" evidence="10">
    <location>
        <begin position="71"/>
        <end position="92"/>
    </location>
</feature>
<dbReference type="AlphaFoldDB" id="A0A9W2XGL9"/>
<keyword evidence="8 9" id="KW-0807">Transducer</keyword>
<evidence type="ECO:0000256" key="1">
    <source>
        <dbReference type="ARBA" id="ARBA00004651"/>
    </source>
</evidence>